<feature type="non-terminal residue" evidence="1">
    <location>
        <position position="248"/>
    </location>
</feature>
<accession>A0AC61SCH6</accession>
<dbReference type="EMBL" id="QYBA01000022">
    <property type="protein sequence ID" value="TKY92419.1"/>
    <property type="molecule type" value="Genomic_DNA"/>
</dbReference>
<name>A0AC61SCH6_9EURY</name>
<proteinExistence type="predicted"/>
<sequence>MEKIYIFSVIALICVGAAGIVAAENPIDISDEVKSAMDLLEVTTESPGLCVLTDAGYVKVNGSTTQSCIKTLRKETGCSVGNGNLLLVHKAIDKPLWFAIFKNDTKDCVYTIYNNSEFEQVMVNIDGENNTISENWNASKEALGSNAFSIVTIANAWGYNAPYDFLKCMEFHNHFCPGLTSGYQLANYLVENYPLDEDEKYVVISCPVWCKDDALQIILDTTVGKKGMFVKNMQPYIDVENTAGIFII</sequence>
<protein>
    <submittedName>
        <fullName evidence="1">Uncharacterized protein</fullName>
    </submittedName>
</protein>
<gene>
    <name evidence="1" type="ORF">C5S46_00755</name>
</gene>
<evidence type="ECO:0000313" key="1">
    <source>
        <dbReference type="EMBL" id="TKY92419.1"/>
    </source>
</evidence>
<dbReference type="Proteomes" id="UP000315423">
    <property type="component" value="Unassembled WGS sequence"/>
</dbReference>
<reference evidence="1" key="1">
    <citation type="submission" date="2018-09" db="EMBL/GenBank/DDBJ databases">
        <title>A genomic encyclopedia of anaerobic methanotrophic archaea.</title>
        <authorList>
            <person name="Skennerton C.T."/>
            <person name="Chadwick G.L."/>
            <person name="Laso-Perez R."/>
            <person name="Leu A.O."/>
            <person name="Speth D.R."/>
            <person name="Yu H."/>
            <person name="Morgan-Lang C."/>
            <person name="Hatzenpichler R."/>
            <person name="Goudeau D."/>
            <person name="Malmstrom R."/>
            <person name="Woyke T."/>
            <person name="Hallam S."/>
            <person name="Tyson G.W."/>
            <person name="Wegener G."/>
            <person name="Boetius A."/>
            <person name="Orphan V.J."/>
        </authorList>
    </citation>
    <scope>NUCLEOTIDE SEQUENCE</scope>
    <source>
        <strain evidence="1">CONS3730D10UFb2</strain>
    </source>
</reference>
<organism evidence="1 2">
    <name type="scientific">Candidatus Methanomarinus sp</name>
    <dbReference type="NCBI Taxonomy" id="3386244"/>
    <lineage>
        <taxon>Archaea</taxon>
        <taxon>Methanobacteriati</taxon>
        <taxon>Methanobacteriota</taxon>
        <taxon>Stenosarchaea group</taxon>
        <taxon>Methanomicrobia</taxon>
        <taxon>Methanosarcinales</taxon>
        <taxon>ANME-2 cluster</taxon>
        <taxon>Candidatus Methanocomedenaceae</taxon>
        <taxon>Candidatus Methanomarinus</taxon>
    </lineage>
</organism>
<comment type="caution">
    <text evidence="1">The sequence shown here is derived from an EMBL/GenBank/DDBJ whole genome shotgun (WGS) entry which is preliminary data.</text>
</comment>
<evidence type="ECO:0000313" key="2">
    <source>
        <dbReference type="Proteomes" id="UP000315423"/>
    </source>
</evidence>